<dbReference type="InterPro" id="IPR007345">
    <property type="entry name" value="Polysacch_pyruvyl_Trfase"/>
</dbReference>
<proteinExistence type="predicted"/>
<evidence type="ECO:0000313" key="2">
    <source>
        <dbReference type="EMBL" id="RWX80898.1"/>
    </source>
</evidence>
<reference evidence="2 3" key="1">
    <citation type="submission" date="2019-01" db="EMBL/GenBank/DDBJ databases">
        <title>The draft genome of Rhizobium sp. 24NR.</title>
        <authorList>
            <person name="Liu L."/>
            <person name="Liang L."/>
            <person name="Shi S."/>
            <person name="Xu L."/>
            <person name="Wang X."/>
            <person name="Li L."/>
            <person name="Zhang X."/>
        </authorList>
    </citation>
    <scope>NUCLEOTIDE SEQUENCE [LARGE SCALE GENOMIC DNA]</scope>
    <source>
        <strain evidence="2 3">24NR</strain>
    </source>
</reference>
<dbReference type="EMBL" id="SBIP01000001">
    <property type="protein sequence ID" value="RWX80898.1"/>
    <property type="molecule type" value="Genomic_DNA"/>
</dbReference>
<dbReference type="Pfam" id="PF04230">
    <property type="entry name" value="PS_pyruv_trans"/>
    <property type="match status" value="1"/>
</dbReference>
<evidence type="ECO:0000259" key="1">
    <source>
        <dbReference type="Pfam" id="PF04230"/>
    </source>
</evidence>
<name>A0A444LKT3_9HYPH</name>
<dbReference type="OrthoDB" id="3358948at2"/>
<comment type="caution">
    <text evidence="2">The sequence shown here is derived from an EMBL/GenBank/DDBJ whole genome shotgun (WGS) entry which is preliminary data.</text>
</comment>
<feature type="domain" description="Polysaccharide pyruvyl transferase" evidence="1">
    <location>
        <begin position="13"/>
        <end position="329"/>
    </location>
</feature>
<dbReference type="Proteomes" id="UP000287687">
    <property type="component" value="Unassembled WGS sequence"/>
</dbReference>
<evidence type="ECO:0000313" key="3">
    <source>
        <dbReference type="Proteomes" id="UP000287687"/>
    </source>
</evidence>
<accession>A0A444LKT3</accession>
<gene>
    <name evidence="2" type="ORF">EPK99_00725</name>
</gene>
<dbReference type="RefSeq" id="WP_128440726.1">
    <property type="nucleotide sequence ID" value="NZ_SBIP01000001.1"/>
</dbReference>
<dbReference type="PANTHER" id="PTHR36836:SF1">
    <property type="entry name" value="COLANIC ACID BIOSYNTHESIS PROTEIN WCAK"/>
    <property type="match status" value="1"/>
</dbReference>
<keyword evidence="3" id="KW-1185">Reference proteome</keyword>
<organism evidence="2 3">
    <name type="scientific">Neorhizobium lilium</name>
    <dbReference type="NCBI Taxonomy" id="2503024"/>
    <lineage>
        <taxon>Bacteria</taxon>
        <taxon>Pseudomonadati</taxon>
        <taxon>Pseudomonadota</taxon>
        <taxon>Alphaproteobacteria</taxon>
        <taxon>Hyphomicrobiales</taxon>
        <taxon>Rhizobiaceae</taxon>
        <taxon>Rhizobium/Agrobacterium group</taxon>
        <taxon>Neorhizobium</taxon>
    </lineage>
</organism>
<dbReference type="PANTHER" id="PTHR36836">
    <property type="entry name" value="COLANIC ACID BIOSYNTHESIS PROTEIN WCAK"/>
    <property type="match status" value="1"/>
</dbReference>
<dbReference type="AlphaFoldDB" id="A0A444LKT3"/>
<sequence>MKISLLGQFGSGNSGNDGSLEAMLICLRRLRPDAELLCICSNPTVVRSQYNIPSISVGGPALSNSWINALDRMLARLPRRLALLYGALAHFQMGDIMIIPGTGILDDFQERAFGWPFVIFCWCLVARLRQTKIAFISIGAGPITNRLSRWFLRSAAKMASYRSYRDDYSLRYMKTIGLDVSGDRRYPDIAFDLPVPAPGTKAHPDNPLRIGVGIMHYRGWQSEHPRSEAIYQEYITKMSRFVAWLLDQGYHVSLLMGDVTDRKACDDLVAMLAPTIASEDGALLEIGSARSLHDIMDQMSTVDAAVVSRYHNLVCALKLGRPTISLAYAHKNDDLMKDFRQDKFCRHIETFQVDDLIDLLKSALADRELVKEQIDFTNGRLKAELGEQQELLKRSLLSSSPT</sequence>
<protein>
    <submittedName>
        <fullName evidence="2">Exopolysaccharide biosynthesis protein</fullName>
    </submittedName>
</protein>